<evidence type="ECO:0000256" key="3">
    <source>
        <dbReference type="ARBA" id="ARBA00022475"/>
    </source>
</evidence>
<accession>A0ABV8JDP9</accession>
<dbReference type="CDD" id="cd06173">
    <property type="entry name" value="MFS_MefA_like"/>
    <property type="match status" value="1"/>
</dbReference>
<feature type="transmembrane region" description="Helical" evidence="7">
    <location>
        <begin position="308"/>
        <end position="329"/>
    </location>
</feature>
<evidence type="ECO:0000256" key="6">
    <source>
        <dbReference type="ARBA" id="ARBA00023136"/>
    </source>
</evidence>
<protein>
    <submittedName>
        <fullName evidence="9">MFS transporter</fullName>
    </submittedName>
</protein>
<keyword evidence="3" id="KW-1003">Cell membrane</keyword>
<feature type="transmembrane region" description="Helical" evidence="7">
    <location>
        <begin position="12"/>
        <end position="33"/>
    </location>
</feature>
<comment type="caution">
    <text evidence="9">The sequence shown here is derived from an EMBL/GenBank/DDBJ whole genome shotgun (WGS) entry which is preliminary data.</text>
</comment>
<feature type="domain" description="Major facilitator superfamily (MFS) profile" evidence="8">
    <location>
        <begin position="11"/>
        <end position="398"/>
    </location>
</feature>
<proteinExistence type="predicted"/>
<dbReference type="EMBL" id="JBHSAP010000009">
    <property type="protein sequence ID" value="MFC4077068.1"/>
    <property type="molecule type" value="Genomic_DNA"/>
</dbReference>
<feature type="transmembrane region" description="Helical" evidence="7">
    <location>
        <begin position="373"/>
        <end position="391"/>
    </location>
</feature>
<evidence type="ECO:0000256" key="2">
    <source>
        <dbReference type="ARBA" id="ARBA00022448"/>
    </source>
</evidence>
<evidence type="ECO:0000256" key="1">
    <source>
        <dbReference type="ARBA" id="ARBA00004651"/>
    </source>
</evidence>
<evidence type="ECO:0000313" key="9">
    <source>
        <dbReference type="EMBL" id="MFC4077068.1"/>
    </source>
</evidence>
<name>A0ABV8JDP9_9BACL</name>
<feature type="transmembrane region" description="Helical" evidence="7">
    <location>
        <begin position="171"/>
        <end position="191"/>
    </location>
</feature>
<evidence type="ECO:0000256" key="5">
    <source>
        <dbReference type="ARBA" id="ARBA00022989"/>
    </source>
</evidence>
<keyword evidence="5 7" id="KW-1133">Transmembrane helix</keyword>
<keyword evidence="4 7" id="KW-0812">Transmembrane</keyword>
<dbReference type="InterPro" id="IPR020846">
    <property type="entry name" value="MFS_dom"/>
</dbReference>
<evidence type="ECO:0000259" key="8">
    <source>
        <dbReference type="PROSITE" id="PS50850"/>
    </source>
</evidence>
<dbReference type="PROSITE" id="PS50850">
    <property type="entry name" value="MFS"/>
    <property type="match status" value="1"/>
</dbReference>
<organism evidence="9 10">
    <name type="scientific">Salinithrix halophila</name>
    <dbReference type="NCBI Taxonomy" id="1485204"/>
    <lineage>
        <taxon>Bacteria</taxon>
        <taxon>Bacillati</taxon>
        <taxon>Bacillota</taxon>
        <taxon>Bacilli</taxon>
        <taxon>Bacillales</taxon>
        <taxon>Thermoactinomycetaceae</taxon>
        <taxon>Salinithrix</taxon>
    </lineage>
</organism>
<feature type="transmembrane region" description="Helical" evidence="7">
    <location>
        <begin position="285"/>
        <end position="302"/>
    </location>
</feature>
<gene>
    <name evidence="9" type="ORF">ACFOUO_09600</name>
</gene>
<evidence type="ECO:0000256" key="7">
    <source>
        <dbReference type="SAM" id="Phobius"/>
    </source>
</evidence>
<dbReference type="RefSeq" id="WP_380704568.1">
    <property type="nucleotide sequence ID" value="NZ_JBHSAP010000009.1"/>
</dbReference>
<feature type="transmembrane region" description="Helical" evidence="7">
    <location>
        <begin position="143"/>
        <end position="165"/>
    </location>
</feature>
<dbReference type="Gene3D" id="1.20.1250.20">
    <property type="entry name" value="MFS general substrate transporter like domains"/>
    <property type="match status" value="1"/>
</dbReference>
<dbReference type="PANTHER" id="PTHR43266:SF2">
    <property type="entry name" value="MAJOR FACILITATOR SUPERFAMILY (MFS) PROFILE DOMAIN-CONTAINING PROTEIN"/>
    <property type="match status" value="1"/>
</dbReference>
<feature type="transmembrane region" description="Helical" evidence="7">
    <location>
        <begin position="350"/>
        <end position="367"/>
    </location>
</feature>
<feature type="transmembrane region" description="Helical" evidence="7">
    <location>
        <begin position="45"/>
        <end position="65"/>
    </location>
</feature>
<dbReference type="SUPFAM" id="SSF103473">
    <property type="entry name" value="MFS general substrate transporter"/>
    <property type="match status" value="1"/>
</dbReference>
<dbReference type="PRINTS" id="PR01988">
    <property type="entry name" value="EXPORTERBACE"/>
</dbReference>
<keyword evidence="6 7" id="KW-0472">Membrane</keyword>
<dbReference type="InterPro" id="IPR010290">
    <property type="entry name" value="TM_effector"/>
</dbReference>
<feature type="transmembrane region" description="Helical" evidence="7">
    <location>
        <begin position="77"/>
        <end position="98"/>
    </location>
</feature>
<keyword evidence="10" id="KW-1185">Reference proteome</keyword>
<dbReference type="Pfam" id="PF05977">
    <property type="entry name" value="MFS_3"/>
    <property type="match status" value="1"/>
</dbReference>
<feature type="transmembrane region" description="Helical" evidence="7">
    <location>
        <begin position="219"/>
        <end position="244"/>
    </location>
</feature>
<feature type="transmembrane region" description="Helical" evidence="7">
    <location>
        <begin position="256"/>
        <end position="273"/>
    </location>
</feature>
<dbReference type="Proteomes" id="UP001595843">
    <property type="component" value="Unassembled WGS sequence"/>
</dbReference>
<dbReference type="InterPro" id="IPR022324">
    <property type="entry name" value="Bacilysin_exporter_BacE_put"/>
</dbReference>
<keyword evidence="2" id="KW-0813">Transport</keyword>
<evidence type="ECO:0000313" key="10">
    <source>
        <dbReference type="Proteomes" id="UP001595843"/>
    </source>
</evidence>
<comment type="subcellular location">
    <subcellularLocation>
        <location evidence="1">Cell membrane</location>
        <topology evidence="1">Multi-pass membrane protein</topology>
    </subcellularLocation>
</comment>
<dbReference type="InterPro" id="IPR036259">
    <property type="entry name" value="MFS_trans_sf"/>
</dbReference>
<reference evidence="10" key="1">
    <citation type="journal article" date="2019" name="Int. J. Syst. Evol. Microbiol.">
        <title>The Global Catalogue of Microorganisms (GCM) 10K type strain sequencing project: providing services to taxonomists for standard genome sequencing and annotation.</title>
        <authorList>
            <consortium name="The Broad Institute Genomics Platform"/>
            <consortium name="The Broad Institute Genome Sequencing Center for Infectious Disease"/>
            <person name="Wu L."/>
            <person name="Ma J."/>
        </authorList>
    </citation>
    <scope>NUCLEOTIDE SEQUENCE [LARGE SCALE GENOMIC DNA]</scope>
    <source>
        <strain evidence="10">IBRC-M 10813</strain>
    </source>
</reference>
<dbReference type="PANTHER" id="PTHR43266">
    <property type="entry name" value="MACROLIDE-EFFLUX PROTEIN"/>
    <property type="match status" value="1"/>
</dbReference>
<feature type="transmembrane region" description="Helical" evidence="7">
    <location>
        <begin position="104"/>
        <end position="122"/>
    </location>
</feature>
<sequence length="414" mass="45381">MRFPEVFKNKNYVKVLIAMSISKLGDSFFLIALPLLVYDLTKSPGLMALAFVLEVAPQVLFSLLGGALADQISKKKIMILGDMVSALLIVSIPLAYHFQFLEIWMIYVVIFCLASVSAFYHPSFESVVPEVLQDKNLVQGNSLFKLSETLTTFAGPSIAGFLIAMMGVAHVLYIDSVSFFLSGICISFVKLKAIEKRTKMPSIIKPIKEGLRYVFKTKVILTGTFLIFLINVGYGAVEALFMFYLKDYLRLQATDIGIIFSCQTIGSLIAVYLANKLNSYSRGRIIIFAGVMIGLGQVLLVASQSFIIGLVICRMIILGSVTLLAINWFTLRQEIVPRNLLGRVVSSTRMVAFLALPISGSIAGSLAEFTSVLTIFLTAGILVVIFSLLGLKSVLNTYEKITQPDATQALAEKG</sequence>
<evidence type="ECO:0000256" key="4">
    <source>
        <dbReference type="ARBA" id="ARBA00022692"/>
    </source>
</evidence>